<dbReference type="EMBL" id="KN847485">
    <property type="protein sequence ID" value="KIW99602.1"/>
    <property type="molecule type" value="Genomic_DNA"/>
</dbReference>
<keyword evidence="2" id="KW-1185">Reference proteome</keyword>
<dbReference type="HOGENOM" id="CLU_2321642_0_0_1"/>
<accession>A0A0D2GML9</accession>
<evidence type="ECO:0000313" key="1">
    <source>
        <dbReference type="EMBL" id="KIW99602.1"/>
    </source>
</evidence>
<gene>
    <name evidence="1" type="ORF">Z518_11015</name>
</gene>
<name>A0A0D2GML9_9EURO</name>
<reference evidence="1 2" key="1">
    <citation type="submission" date="2015-01" db="EMBL/GenBank/DDBJ databases">
        <title>The Genome Sequence of Rhinocladiella mackenzie CBS 650.93.</title>
        <authorList>
            <consortium name="The Broad Institute Genomics Platform"/>
            <person name="Cuomo C."/>
            <person name="de Hoog S."/>
            <person name="Gorbushina A."/>
            <person name="Stielow B."/>
            <person name="Teixiera M."/>
            <person name="Abouelleil A."/>
            <person name="Chapman S.B."/>
            <person name="Priest M."/>
            <person name="Young S.K."/>
            <person name="Wortman J."/>
            <person name="Nusbaum C."/>
            <person name="Birren B."/>
        </authorList>
    </citation>
    <scope>NUCLEOTIDE SEQUENCE [LARGE SCALE GENOMIC DNA]</scope>
    <source>
        <strain evidence="1 2">CBS 650.93</strain>
    </source>
</reference>
<dbReference type="STRING" id="1442369.A0A0D2GML9"/>
<dbReference type="VEuPathDB" id="FungiDB:Z518_11015"/>
<proteinExistence type="predicted"/>
<dbReference type="Proteomes" id="UP000053617">
    <property type="component" value="Unassembled WGS sequence"/>
</dbReference>
<dbReference type="RefSeq" id="XP_013266739.1">
    <property type="nucleotide sequence ID" value="XM_013411285.1"/>
</dbReference>
<dbReference type="GeneID" id="25299086"/>
<sequence>MVAFHTNTGAARDALEIWLGLGLYPRLIRFLYDSDGSGNGIHHYEVKKWLERHNLIDHDLKFASVAYNSTQFADTAEDIKTLHPINREAARDANALPAG</sequence>
<protein>
    <submittedName>
        <fullName evidence="1">Uncharacterized protein</fullName>
    </submittedName>
</protein>
<organism evidence="1 2">
    <name type="scientific">Rhinocladiella mackenziei CBS 650.93</name>
    <dbReference type="NCBI Taxonomy" id="1442369"/>
    <lineage>
        <taxon>Eukaryota</taxon>
        <taxon>Fungi</taxon>
        <taxon>Dikarya</taxon>
        <taxon>Ascomycota</taxon>
        <taxon>Pezizomycotina</taxon>
        <taxon>Eurotiomycetes</taxon>
        <taxon>Chaetothyriomycetidae</taxon>
        <taxon>Chaetothyriales</taxon>
        <taxon>Herpotrichiellaceae</taxon>
        <taxon>Rhinocladiella</taxon>
    </lineage>
</organism>
<evidence type="ECO:0000313" key="2">
    <source>
        <dbReference type="Proteomes" id="UP000053617"/>
    </source>
</evidence>
<dbReference type="AlphaFoldDB" id="A0A0D2GML9"/>